<protein>
    <submittedName>
        <fullName evidence="2">Uncharacterized protein</fullName>
    </submittedName>
</protein>
<gene>
    <name evidence="2" type="ORF">g.52299</name>
</gene>
<feature type="non-terminal residue" evidence="2">
    <location>
        <position position="172"/>
    </location>
</feature>
<feature type="coiled-coil region" evidence="1">
    <location>
        <begin position="18"/>
        <end position="52"/>
    </location>
</feature>
<name>A0A1B6M6P9_9HEMI</name>
<reference evidence="2" key="1">
    <citation type="submission" date="2015-11" db="EMBL/GenBank/DDBJ databases">
        <title>De novo transcriptome assembly of four potential Pierce s Disease insect vectors from Arizona vineyards.</title>
        <authorList>
            <person name="Tassone E.E."/>
        </authorList>
    </citation>
    <scope>NUCLEOTIDE SEQUENCE</scope>
</reference>
<accession>A0A1B6M6P9</accession>
<sequence length="172" mass="19242">TRSRKENSKNFAALETVVTSVKESLDEVRNKLSAVEAENSTLKADCEILKSENKSMSQKVFDLQCEMHDLQQYSRNSNLEIRGIPFTSSENVYTLLEVLAKSLGVTYSRQDISIAHRLPGRGKSSLVAQFISRSRRAEWLAAAKVKRICTTELSQSLPSGPVLLWGVRCSFT</sequence>
<feature type="non-terminal residue" evidence="2">
    <location>
        <position position="1"/>
    </location>
</feature>
<organism evidence="2">
    <name type="scientific">Graphocephala atropunctata</name>
    <dbReference type="NCBI Taxonomy" id="36148"/>
    <lineage>
        <taxon>Eukaryota</taxon>
        <taxon>Metazoa</taxon>
        <taxon>Ecdysozoa</taxon>
        <taxon>Arthropoda</taxon>
        <taxon>Hexapoda</taxon>
        <taxon>Insecta</taxon>
        <taxon>Pterygota</taxon>
        <taxon>Neoptera</taxon>
        <taxon>Paraneoptera</taxon>
        <taxon>Hemiptera</taxon>
        <taxon>Auchenorrhyncha</taxon>
        <taxon>Membracoidea</taxon>
        <taxon>Cicadellidae</taxon>
        <taxon>Cicadellinae</taxon>
        <taxon>Cicadellini</taxon>
        <taxon>Graphocephala</taxon>
    </lineage>
</organism>
<evidence type="ECO:0000313" key="2">
    <source>
        <dbReference type="EMBL" id="JAT31592.1"/>
    </source>
</evidence>
<evidence type="ECO:0000256" key="1">
    <source>
        <dbReference type="SAM" id="Coils"/>
    </source>
</evidence>
<proteinExistence type="predicted"/>
<dbReference type="EMBL" id="GEBQ01008385">
    <property type="protein sequence ID" value="JAT31592.1"/>
    <property type="molecule type" value="Transcribed_RNA"/>
</dbReference>
<dbReference type="AlphaFoldDB" id="A0A1B6M6P9"/>
<keyword evidence="1" id="KW-0175">Coiled coil</keyword>